<dbReference type="EMBL" id="LCAG01000010">
    <property type="protein sequence ID" value="KKR86764.1"/>
    <property type="molecule type" value="Genomic_DNA"/>
</dbReference>
<keyword evidence="2" id="KW-0472">Membrane</keyword>
<comment type="caution">
    <text evidence="3">The sequence shown here is derived from an EMBL/GenBank/DDBJ whole genome shotgun (WGS) entry which is preliminary data.</text>
</comment>
<dbReference type="Proteomes" id="UP000034854">
    <property type="component" value="Unassembled WGS sequence"/>
</dbReference>
<gene>
    <name evidence="3" type="ORF">UU34_C0010G0007</name>
</gene>
<dbReference type="Pfam" id="PF12732">
    <property type="entry name" value="YtxH"/>
    <property type="match status" value="1"/>
</dbReference>
<reference evidence="3 4" key="1">
    <citation type="journal article" date="2015" name="Nature">
        <title>rRNA introns, odd ribosomes, and small enigmatic genomes across a large radiation of phyla.</title>
        <authorList>
            <person name="Brown C.T."/>
            <person name="Hug L.A."/>
            <person name="Thomas B.C."/>
            <person name="Sharon I."/>
            <person name="Castelle C.J."/>
            <person name="Singh A."/>
            <person name="Wilkins M.J."/>
            <person name="Williams K.H."/>
            <person name="Banfield J.F."/>
        </authorList>
    </citation>
    <scope>NUCLEOTIDE SEQUENCE [LARGE SCALE GENOMIC DNA]</scope>
</reference>
<evidence type="ECO:0000313" key="3">
    <source>
        <dbReference type="EMBL" id="KKR86764.1"/>
    </source>
</evidence>
<feature type="transmembrane region" description="Helical" evidence="2">
    <location>
        <begin position="12"/>
        <end position="30"/>
    </location>
</feature>
<keyword evidence="1" id="KW-0175">Coiled coil</keyword>
<keyword evidence="2" id="KW-0812">Transmembrane</keyword>
<proteinExistence type="predicted"/>
<protein>
    <recommendedName>
        <fullName evidence="5">General stress protein</fullName>
    </recommendedName>
</protein>
<name>A0A0G0UCU6_9BACT</name>
<keyword evidence="2" id="KW-1133">Transmembrane helix</keyword>
<dbReference type="AlphaFoldDB" id="A0A0G0UCU6"/>
<feature type="coiled-coil region" evidence="1">
    <location>
        <begin position="53"/>
        <end position="105"/>
    </location>
</feature>
<dbReference type="InterPro" id="IPR024623">
    <property type="entry name" value="YtxH"/>
</dbReference>
<evidence type="ECO:0000256" key="2">
    <source>
        <dbReference type="SAM" id="Phobius"/>
    </source>
</evidence>
<evidence type="ECO:0008006" key="5">
    <source>
        <dbReference type="Google" id="ProtNLM"/>
    </source>
</evidence>
<accession>A0A0G0UCU6</accession>
<evidence type="ECO:0000256" key="1">
    <source>
        <dbReference type="SAM" id="Coils"/>
    </source>
</evidence>
<evidence type="ECO:0000313" key="4">
    <source>
        <dbReference type="Proteomes" id="UP000034854"/>
    </source>
</evidence>
<organism evidence="3 4">
    <name type="scientific">Candidatus Curtissbacteria bacterium GW2011_GWA1_41_11</name>
    <dbReference type="NCBI Taxonomy" id="1618409"/>
    <lineage>
        <taxon>Bacteria</taxon>
        <taxon>Candidatus Curtissiibacteriota</taxon>
    </lineage>
</organism>
<sequence>MSENHDKAPAGGSNFLVGAIIGAALTYLFATKSGQKIKNELIKDLSDVLESIGQDLEEKVPETKAELDSVKEKIATGLEGALARKEEVTEEIKEEIREVPQQIEKIQKKGRRFFFRKSRTES</sequence>